<evidence type="ECO:0000256" key="1">
    <source>
        <dbReference type="ARBA" id="ARBA00004167"/>
    </source>
</evidence>
<evidence type="ECO:0000313" key="9">
    <source>
        <dbReference type="Proteomes" id="UP001347796"/>
    </source>
</evidence>
<feature type="transmembrane region" description="Helical" evidence="6">
    <location>
        <begin position="109"/>
        <end position="130"/>
    </location>
</feature>
<dbReference type="Pfam" id="PF23727">
    <property type="entry name" value="Beta-prop_FAM234A_B"/>
    <property type="match status" value="1"/>
</dbReference>
<name>A0AAN8J8D2_PATCE</name>
<feature type="compositionally biased region" description="Low complexity" evidence="5">
    <location>
        <begin position="688"/>
        <end position="704"/>
    </location>
</feature>
<evidence type="ECO:0000256" key="3">
    <source>
        <dbReference type="ARBA" id="ARBA00022989"/>
    </source>
</evidence>
<keyword evidence="2 6" id="KW-0812">Transmembrane</keyword>
<keyword evidence="9" id="KW-1185">Reference proteome</keyword>
<feature type="region of interest" description="Disordered" evidence="5">
    <location>
        <begin position="639"/>
        <end position="764"/>
    </location>
</feature>
<accession>A0AAN8J8D2</accession>
<evidence type="ECO:0000259" key="7">
    <source>
        <dbReference type="Pfam" id="PF23727"/>
    </source>
</evidence>
<feature type="compositionally biased region" description="Polar residues" evidence="5">
    <location>
        <begin position="740"/>
        <end position="755"/>
    </location>
</feature>
<feature type="region of interest" description="Disordered" evidence="5">
    <location>
        <begin position="813"/>
        <end position="832"/>
    </location>
</feature>
<protein>
    <recommendedName>
        <fullName evidence="7">FAM234A/B beta-propeller domain-containing protein</fullName>
    </recommendedName>
</protein>
<gene>
    <name evidence="8" type="ORF">SNE40_015907</name>
</gene>
<evidence type="ECO:0000256" key="4">
    <source>
        <dbReference type="ARBA" id="ARBA00023136"/>
    </source>
</evidence>
<keyword evidence="4 6" id="KW-0472">Membrane</keyword>
<dbReference type="Proteomes" id="UP001347796">
    <property type="component" value="Unassembled WGS sequence"/>
</dbReference>
<comment type="subcellular location">
    <subcellularLocation>
        <location evidence="1">Membrane</location>
        <topology evidence="1">Single-pass membrane protein</topology>
    </subcellularLocation>
</comment>
<dbReference type="InterPro" id="IPR045232">
    <property type="entry name" value="FAM234"/>
</dbReference>
<sequence length="1000" mass="112737">MDFNYYNLALSTYEQRVQTGVTKSDMFSKKDKTESRVVFKKKGGHRNGYVNDEYHGDDNEEGYSDEDDVFVEDPLDASSATKPLMHPRQRTRVKSKHPECKCKVMCKPILYFVIFVSILGGLMSVILYTMNKHSHKNNPNTNKLKVAPSSSKDSVIGCDHVEVEDVWVVGMPKLLTESAFRLVDVNQDGVLDVLLGFATGGDGYDITDLVCEIYFNGTLPCFGGILALDGMTGKELWRTYSNHEVFALNCNVDLDQDGVKDCLGGGRAGVFDAISGKEGKLLWRFGDADPENSIMNLYTAQYVNDMDGDSVPDIFAVHGGDPLQSPNSAFRLSGKLMFFSGKTGKVLRELGVPDNKEAYYSPQIYLQGDGTEIVLFGTGGETHGGSLWAIGLHDLQKGHIDKAARIYTDNLKGVMTPAALIDLTHDGVEDIVIAMFNSSVMAIDGKTFKMLWNYTFPESESYATPSVGYYNDDDVPDFMVKYAFGPGYPIYYNATTTVLDGRTGTPMITPFIRDGVGAQASALTLSIEGRGNDLFLYWIADCIQHEGEGGVFDFVKGTNVHEQSRADFCRLRFKTKGFTKMLALNSNMKVPGTKLYFSEERKVVEHAYWINTTLEAIDFVRSHPEHLKAYDYYASNERKTKTEDVEPNQKNINTEESGGLGPDTGTRTSSGKKGPPNMQMGGRKQYRRPGQYNNNQQRNRYQQNHGPNKPRYRQRQRQRQRQRGRPNNPPVPGYPYDMQSPFSSYYSNGETNPDYDSSENNDDGYYNDRYLTHKRSKAMEVDPIAMKKRATHKNNPDHYIKLVERFLKDNKNDFSNDRKRRHVGPHDDDGLQRLISTGTIAPSTLPVDHPDYNQTADVVFGTYWFFPAKTQAILPEDQKCIADKLSKEAERTQPSSKYYGMDHDAYEDAIVQECIHKSGNAVDDDGHTYQSQSGYNPYNVHMGQLTVYRLRIKCTCSNTTEIKTGKKRCSRVLPFNQQEWPAYMGANGDSHWRSRDQVFS</sequence>
<evidence type="ECO:0000256" key="6">
    <source>
        <dbReference type="SAM" id="Phobius"/>
    </source>
</evidence>
<dbReference type="InterPro" id="IPR015943">
    <property type="entry name" value="WD40/YVTN_repeat-like_dom_sf"/>
</dbReference>
<feature type="domain" description="FAM234A/B beta-propeller" evidence="7">
    <location>
        <begin position="182"/>
        <end position="486"/>
    </location>
</feature>
<dbReference type="Gene3D" id="2.130.10.10">
    <property type="entry name" value="YVTN repeat-like/Quinoprotein amine dehydrogenase"/>
    <property type="match status" value="1"/>
</dbReference>
<dbReference type="PANTHER" id="PTHR21419">
    <property type="match status" value="1"/>
</dbReference>
<keyword evidence="3 6" id="KW-1133">Transmembrane helix</keyword>
<dbReference type="GO" id="GO:0016020">
    <property type="term" value="C:membrane"/>
    <property type="evidence" value="ECO:0007669"/>
    <property type="project" value="UniProtKB-SubCell"/>
</dbReference>
<evidence type="ECO:0000313" key="8">
    <source>
        <dbReference type="EMBL" id="KAK6172192.1"/>
    </source>
</evidence>
<comment type="caution">
    <text evidence="8">The sequence shown here is derived from an EMBL/GenBank/DDBJ whole genome shotgun (WGS) entry which is preliminary data.</text>
</comment>
<reference evidence="8 9" key="1">
    <citation type="submission" date="2024-01" db="EMBL/GenBank/DDBJ databases">
        <title>The genome of the rayed Mediterranean limpet Patella caerulea (Linnaeus, 1758).</title>
        <authorList>
            <person name="Anh-Thu Weber A."/>
            <person name="Halstead-Nussloch G."/>
        </authorList>
    </citation>
    <scope>NUCLEOTIDE SEQUENCE [LARGE SCALE GENOMIC DNA]</scope>
    <source>
        <strain evidence="8">AATW-2023a</strain>
        <tissue evidence="8">Whole specimen</tissue>
    </source>
</reference>
<dbReference type="InterPro" id="IPR028994">
    <property type="entry name" value="Integrin_alpha_N"/>
</dbReference>
<dbReference type="InterPro" id="IPR055409">
    <property type="entry name" value="Beta-prop_FAM234A_B"/>
</dbReference>
<evidence type="ECO:0000256" key="2">
    <source>
        <dbReference type="ARBA" id="ARBA00022692"/>
    </source>
</evidence>
<proteinExistence type="predicted"/>
<organism evidence="8 9">
    <name type="scientific">Patella caerulea</name>
    <name type="common">Rayed Mediterranean limpet</name>
    <dbReference type="NCBI Taxonomy" id="87958"/>
    <lineage>
        <taxon>Eukaryota</taxon>
        <taxon>Metazoa</taxon>
        <taxon>Spiralia</taxon>
        <taxon>Lophotrochozoa</taxon>
        <taxon>Mollusca</taxon>
        <taxon>Gastropoda</taxon>
        <taxon>Patellogastropoda</taxon>
        <taxon>Patelloidea</taxon>
        <taxon>Patellidae</taxon>
        <taxon>Patella</taxon>
    </lineage>
</organism>
<evidence type="ECO:0000256" key="5">
    <source>
        <dbReference type="SAM" id="MobiDB-lite"/>
    </source>
</evidence>
<dbReference type="PANTHER" id="PTHR21419:SF36">
    <property type="entry name" value="PROTEIN FAM234A-LIKE"/>
    <property type="match status" value="1"/>
</dbReference>
<feature type="compositionally biased region" description="Basic residues" evidence="5">
    <location>
        <begin position="708"/>
        <end position="724"/>
    </location>
</feature>
<dbReference type="SUPFAM" id="SSF69318">
    <property type="entry name" value="Integrin alpha N-terminal domain"/>
    <property type="match status" value="1"/>
</dbReference>
<dbReference type="EMBL" id="JAZGQO010000011">
    <property type="protein sequence ID" value="KAK6172192.1"/>
    <property type="molecule type" value="Genomic_DNA"/>
</dbReference>
<dbReference type="AlphaFoldDB" id="A0AAN8J8D2"/>